<evidence type="ECO:0000313" key="2">
    <source>
        <dbReference type="Proteomes" id="UP000661280"/>
    </source>
</evidence>
<dbReference type="RefSeq" id="XP_041540428.1">
    <property type="nucleotide sequence ID" value="XM_041686444.1"/>
</dbReference>
<dbReference type="Proteomes" id="UP000661280">
    <property type="component" value="Chromosome 2"/>
</dbReference>
<dbReference type="KEGG" id="aluc:AKAW2_21602A"/>
<reference evidence="1" key="2">
    <citation type="submission" date="2021-02" db="EMBL/GenBank/DDBJ databases">
        <title>Aspergillus luchuensis mut. kawachii IFO 4304 genome sequence.</title>
        <authorList>
            <person name="Mori K."/>
            <person name="Kadooka C."/>
            <person name="Goto M."/>
            <person name="Futagami T."/>
        </authorList>
    </citation>
    <scope>NUCLEOTIDE SEQUENCE</scope>
    <source>
        <strain evidence="1">IFO 4308</strain>
    </source>
</reference>
<dbReference type="Pfam" id="PF00135">
    <property type="entry name" value="COesterase"/>
    <property type="match status" value="1"/>
</dbReference>
<dbReference type="GeneID" id="64957987"/>
<gene>
    <name evidence="1" type="ORF">AKAW2_21602A</name>
</gene>
<keyword evidence="2" id="KW-1185">Reference proteome</keyword>
<sequence length="129" mass="14580">MENHVSWEQTPCELNLGSLGPICGLQRIDDKVHRYARVPYALPPIGALRWQNLRPLPFDYSYSYPDETRLDATIFGPVCPQAYLSSGARKTPGSNWTLVNAPPPGQRRPVVYRDCFAMGDLLNELVIYD</sequence>
<organism evidence="1 2">
    <name type="scientific">Aspergillus kawachii</name>
    <name type="common">White koji mold</name>
    <name type="synonym">Aspergillus awamori var. kawachi</name>
    <dbReference type="NCBI Taxonomy" id="1069201"/>
    <lineage>
        <taxon>Eukaryota</taxon>
        <taxon>Fungi</taxon>
        <taxon>Dikarya</taxon>
        <taxon>Ascomycota</taxon>
        <taxon>Pezizomycotina</taxon>
        <taxon>Eurotiomycetes</taxon>
        <taxon>Eurotiomycetidae</taxon>
        <taxon>Eurotiales</taxon>
        <taxon>Aspergillaceae</taxon>
        <taxon>Aspergillus</taxon>
        <taxon>Aspergillus subgen. Circumdati</taxon>
    </lineage>
</organism>
<proteinExistence type="predicted"/>
<reference evidence="1" key="1">
    <citation type="submission" date="2021-01" db="EMBL/GenBank/DDBJ databases">
        <authorList>
            <consortium name="Aspergillus luchuensis mut. kawachii IFO 4304 genome sequencing consortium"/>
            <person name="Kazuki M."/>
            <person name="Futagami T."/>
        </authorList>
    </citation>
    <scope>NUCLEOTIDE SEQUENCE</scope>
    <source>
        <strain evidence="1">IFO 4308</strain>
    </source>
</reference>
<dbReference type="InterPro" id="IPR002018">
    <property type="entry name" value="CarbesteraseB"/>
</dbReference>
<dbReference type="InterPro" id="IPR029058">
    <property type="entry name" value="AB_hydrolase_fold"/>
</dbReference>
<evidence type="ECO:0000313" key="1">
    <source>
        <dbReference type="EMBL" id="BCR96662.1"/>
    </source>
</evidence>
<dbReference type="AlphaFoldDB" id="A0A7R7ZXD4"/>
<dbReference type="Gene3D" id="3.40.50.1820">
    <property type="entry name" value="alpha/beta hydrolase"/>
    <property type="match status" value="1"/>
</dbReference>
<accession>A0A7R7ZXD4</accession>
<dbReference type="SUPFAM" id="SSF53474">
    <property type="entry name" value="alpha/beta-Hydrolases"/>
    <property type="match status" value="1"/>
</dbReference>
<dbReference type="EMBL" id="AP024426">
    <property type="protein sequence ID" value="BCR96662.1"/>
    <property type="molecule type" value="Genomic_DNA"/>
</dbReference>
<name>A0A7R7ZXD4_ASPKA</name>
<protein>
    <submittedName>
        <fullName evidence="1">Uncharacterized protein</fullName>
    </submittedName>
</protein>
<dbReference type="OrthoDB" id="6846267at2759"/>